<accession>A0A917CP64</accession>
<feature type="transmembrane region" description="Helical" evidence="1">
    <location>
        <begin position="18"/>
        <end position="37"/>
    </location>
</feature>
<feature type="transmembrane region" description="Helical" evidence="1">
    <location>
        <begin position="110"/>
        <end position="136"/>
    </location>
</feature>
<feature type="transmembrane region" description="Helical" evidence="1">
    <location>
        <begin position="238"/>
        <end position="259"/>
    </location>
</feature>
<evidence type="ECO:0000256" key="1">
    <source>
        <dbReference type="SAM" id="Phobius"/>
    </source>
</evidence>
<keyword evidence="1" id="KW-0472">Membrane</keyword>
<keyword evidence="1" id="KW-0812">Transmembrane</keyword>
<reference evidence="2" key="2">
    <citation type="submission" date="2020-09" db="EMBL/GenBank/DDBJ databases">
        <authorList>
            <person name="Sun Q."/>
            <person name="Sedlacek I."/>
        </authorList>
    </citation>
    <scope>NUCLEOTIDE SEQUENCE</scope>
    <source>
        <strain evidence="2">CCM 7905</strain>
    </source>
</reference>
<keyword evidence="3" id="KW-1185">Reference proteome</keyword>
<keyword evidence="1" id="KW-1133">Transmembrane helix</keyword>
<sequence length="264" mass="27651">MSVLAAERIKITTTKSPWWCSAIVIVLGLGLAAVIGLTSKSSVSSYTDSVAEGNDPGFQPFLPTASDALGGVTGFGILVLMILAALAVTSEYRFGIIRTTFQAMPNRAGVLVAKAGLIGVFAAVLSFVLALGAFYIAKATAGSDAGAALVLDGPDGWRPIYSVPIYAFLCMFLAVGVGALVRQSAAAIALLLLWPLLIENLFNLFGSIGRDIMPYLPFLNANNFLGTPGGVDFHWGPWASLAYFAVWVAVIFGASIVVVNKRDA</sequence>
<gene>
    <name evidence="2" type="ORF">GCM10007304_05490</name>
</gene>
<proteinExistence type="predicted"/>
<dbReference type="AlphaFoldDB" id="A0A917CP64"/>
<name>A0A917CP64_9NOCA</name>
<protein>
    <submittedName>
        <fullName evidence="2">ABC transporter, membrane protein</fullName>
    </submittedName>
</protein>
<dbReference type="EMBL" id="BMCU01000001">
    <property type="protein sequence ID" value="GGF94556.1"/>
    <property type="molecule type" value="Genomic_DNA"/>
</dbReference>
<evidence type="ECO:0000313" key="2">
    <source>
        <dbReference type="EMBL" id="GGF94556.1"/>
    </source>
</evidence>
<feature type="transmembrane region" description="Helical" evidence="1">
    <location>
        <begin position="68"/>
        <end position="89"/>
    </location>
</feature>
<feature type="transmembrane region" description="Helical" evidence="1">
    <location>
        <begin position="160"/>
        <end position="181"/>
    </location>
</feature>
<feature type="transmembrane region" description="Helical" evidence="1">
    <location>
        <begin position="188"/>
        <end position="208"/>
    </location>
</feature>
<organism evidence="2 3">
    <name type="scientific">Rhodococcoides trifolii</name>
    <dbReference type="NCBI Taxonomy" id="908250"/>
    <lineage>
        <taxon>Bacteria</taxon>
        <taxon>Bacillati</taxon>
        <taxon>Actinomycetota</taxon>
        <taxon>Actinomycetes</taxon>
        <taxon>Mycobacteriales</taxon>
        <taxon>Nocardiaceae</taxon>
        <taxon>Rhodococcoides</taxon>
    </lineage>
</organism>
<reference evidence="2" key="1">
    <citation type="journal article" date="2014" name="Int. J. Syst. Evol. Microbiol.">
        <title>Complete genome sequence of Corynebacterium casei LMG S-19264T (=DSM 44701T), isolated from a smear-ripened cheese.</title>
        <authorList>
            <consortium name="US DOE Joint Genome Institute (JGI-PGF)"/>
            <person name="Walter F."/>
            <person name="Albersmeier A."/>
            <person name="Kalinowski J."/>
            <person name="Ruckert C."/>
        </authorList>
    </citation>
    <scope>NUCLEOTIDE SEQUENCE</scope>
    <source>
        <strain evidence="2">CCM 7905</strain>
    </source>
</reference>
<comment type="caution">
    <text evidence="2">The sequence shown here is derived from an EMBL/GenBank/DDBJ whole genome shotgun (WGS) entry which is preliminary data.</text>
</comment>
<dbReference type="Proteomes" id="UP000654257">
    <property type="component" value="Unassembled WGS sequence"/>
</dbReference>
<evidence type="ECO:0000313" key="3">
    <source>
        <dbReference type="Proteomes" id="UP000654257"/>
    </source>
</evidence>
<dbReference type="RefSeq" id="WP_188543149.1">
    <property type="nucleotide sequence ID" value="NZ_BMCU01000001.1"/>
</dbReference>